<feature type="transmembrane region" description="Helical" evidence="9">
    <location>
        <begin position="128"/>
        <end position="147"/>
    </location>
</feature>
<dbReference type="GO" id="GO:0030659">
    <property type="term" value="C:cytoplasmic vesicle membrane"/>
    <property type="evidence" value="ECO:0007669"/>
    <property type="project" value="UniProtKB-SubCell"/>
</dbReference>
<evidence type="ECO:0000256" key="1">
    <source>
        <dbReference type="ARBA" id="ARBA00004439"/>
    </source>
</evidence>
<comment type="subcellular location">
    <subcellularLocation>
        <location evidence="1 9">Cytoplasmic vesicle membrane</location>
        <topology evidence="1 9">Multi-pass membrane protein</topology>
    </subcellularLocation>
    <subcellularLocation>
        <location evidence="9">Golgi apparatus membrane</location>
        <topology evidence="9">Multi-pass membrane protein</topology>
    </subcellularLocation>
    <subcellularLocation>
        <location evidence="9">Endoplasmic reticulum membrane</location>
        <topology evidence="9">Multi-pass membrane protein</topology>
    </subcellularLocation>
</comment>
<evidence type="ECO:0000256" key="7">
    <source>
        <dbReference type="ARBA" id="ARBA00023136"/>
    </source>
</evidence>
<feature type="transmembrane region" description="Helical" evidence="9">
    <location>
        <begin position="98"/>
        <end position="116"/>
    </location>
</feature>
<evidence type="ECO:0000313" key="12">
    <source>
        <dbReference type="Proteomes" id="UP000193642"/>
    </source>
</evidence>
<keyword evidence="4 9" id="KW-0812">Transmembrane</keyword>
<feature type="transmembrane region" description="Helical" evidence="9">
    <location>
        <begin position="167"/>
        <end position="186"/>
    </location>
</feature>
<dbReference type="Pfam" id="PF08449">
    <property type="entry name" value="UAA"/>
    <property type="match status" value="1"/>
</dbReference>
<dbReference type="InterPro" id="IPR013657">
    <property type="entry name" value="SCL35B1-4/HUT1"/>
</dbReference>
<evidence type="ECO:0000256" key="2">
    <source>
        <dbReference type="ARBA" id="ARBA00022448"/>
    </source>
</evidence>
<dbReference type="GO" id="GO:0000139">
    <property type="term" value="C:Golgi membrane"/>
    <property type="evidence" value="ECO:0007669"/>
    <property type="project" value="UniProtKB-SubCell"/>
</dbReference>
<feature type="transmembrane region" description="Helical" evidence="9">
    <location>
        <begin position="198"/>
        <end position="217"/>
    </location>
</feature>
<reference evidence="11 12" key="1">
    <citation type="submission" date="2016-07" db="EMBL/GenBank/DDBJ databases">
        <title>Pervasive Adenine N6-methylation of Active Genes in Fungi.</title>
        <authorList>
            <consortium name="DOE Joint Genome Institute"/>
            <person name="Mondo S.J."/>
            <person name="Dannebaum R.O."/>
            <person name="Kuo R.C."/>
            <person name="Labutti K."/>
            <person name="Haridas S."/>
            <person name="Kuo A."/>
            <person name="Salamov A."/>
            <person name="Ahrendt S.R."/>
            <person name="Lipzen A."/>
            <person name="Sullivan W."/>
            <person name="Andreopoulos W.B."/>
            <person name="Clum A."/>
            <person name="Lindquist E."/>
            <person name="Daum C."/>
            <person name="Ramamoorthy G.K."/>
            <person name="Gryganskyi A."/>
            <person name="Culley D."/>
            <person name="Magnuson J.K."/>
            <person name="James T.Y."/>
            <person name="O'Malley M.A."/>
            <person name="Stajich J.E."/>
            <person name="Spatafora J.W."/>
            <person name="Visel A."/>
            <person name="Grigoriev I.V."/>
        </authorList>
    </citation>
    <scope>NUCLEOTIDE SEQUENCE [LARGE SCALE GENOMIC DNA]</scope>
    <source>
        <strain evidence="11 12">JEL800</strain>
    </source>
</reference>
<comment type="caution">
    <text evidence="11">The sequence shown here is derived from an EMBL/GenBank/DDBJ whole genome shotgun (WGS) entry which is preliminary data.</text>
</comment>
<evidence type="ECO:0000256" key="10">
    <source>
        <dbReference type="SAM" id="MobiDB-lite"/>
    </source>
</evidence>
<dbReference type="SUPFAM" id="SSF103481">
    <property type="entry name" value="Multidrug resistance efflux transporter EmrE"/>
    <property type="match status" value="1"/>
</dbReference>
<evidence type="ECO:0000256" key="6">
    <source>
        <dbReference type="ARBA" id="ARBA00023034"/>
    </source>
</evidence>
<organism evidence="11 12">
    <name type="scientific">Rhizoclosmatium globosum</name>
    <dbReference type="NCBI Taxonomy" id="329046"/>
    <lineage>
        <taxon>Eukaryota</taxon>
        <taxon>Fungi</taxon>
        <taxon>Fungi incertae sedis</taxon>
        <taxon>Chytridiomycota</taxon>
        <taxon>Chytridiomycota incertae sedis</taxon>
        <taxon>Chytridiomycetes</taxon>
        <taxon>Chytridiales</taxon>
        <taxon>Chytriomycetaceae</taxon>
        <taxon>Rhizoclosmatium</taxon>
    </lineage>
</organism>
<dbReference type="GO" id="GO:0055085">
    <property type="term" value="P:transmembrane transport"/>
    <property type="evidence" value="ECO:0007669"/>
    <property type="project" value="InterPro"/>
</dbReference>
<keyword evidence="9" id="KW-0256">Endoplasmic reticulum</keyword>
<feature type="transmembrane region" description="Helical" evidence="9">
    <location>
        <begin position="237"/>
        <end position="259"/>
    </location>
</feature>
<comment type="subunit">
    <text evidence="9">Homooligomer.</text>
</comment>
<keyword evidence="5 9" id="KW-1133">Transmembrane helix</keyword>
<sequence>MKHISNKESPTLAIAIYCLASILMTVTNKLVLGSYQFTMTFLVLAIQNAATVLLLVISSNLSLLSYRRLNTKDAVTWSPIAFALVAMILTGAKTLRYMSIPLFTIYKNVTIILIAVGERLWFNGHPITKLIAISFGLVVLSSIVAGWTDIMSAKGGLKDPNALFAAYFWMVLNCFTTASFSLCLRAKIKQVNFKDHDTVYYNNLLSVPILLLGSLMFEMQAGSDMWERFVSPGDESSQLPGLVVALLLSSVCAFGISFGTSMCVRLTSSTTYSFVGALNKLPISISGMLFFNDPVTVGSVSGVVIACAGGLLYSHAKNEQMKELAMLPTTITEMRDRKMGSAEPLMLQVEDDTSEGSNKKI</sequence>
<feature type="region of interest" description="Disordered" evidence="10">
    <location>
        <begin position="342"/>
        <end position="361"/>
    </location>
</feature>
<keyword evidence="3 9" id="KW-0762">Sugar transport</keyword>
<keyword evidence="2 9" id="KW-0813">Transport</keyword>
<dbReference type="OrthoDB" id="417037at2759"/>
<gene>
    <name evidence="11" type="ORF">BCR33DRAFT_699326</name>
</gene>
<feature type="transmembrane region" description="Helical" evidence="9">
    <location>
        <begin position="12"/>
        <end position="31"/>
    </location>
</feature>
<evidence type="ECO:0000256" key="9">
    <source>
        <dbReference type="RuleBase" id="RU367097"/>
    </source>
</evidence>
<dbReference type="InterPro" id="IPR037185">
    <property type="entry name" value="EmrE-like"/>
</dbReference>
<keyword evidence="7 9" id="KW-0472">Membrane</keyword>
<dbReference type="AlphaFoldDB" id="A0A1Y2C1A3"/>
<feature type="transmembrane region" description="Helical" evidence="9">
    <location>
        <begin position="37"/>
        <end position="62"/>
    </location>
</feature>
<evidence type="ECO:0000313" key="11">
    <source>
        <dbReference type="EMBL" id="ORY40657.1"/>
    </source>
</evidence>
<protein>
    <recommendedName>
        <fullName evidence="9">GDP-mannose transporter</fullName>
        <shortName evidence="9">GMT</shortName>
    </recommendedName>
</protein>
<keyword evidence="6 9" id="KW-0333">Golgi apparatus</keyword>
<dbReference type="InterPro" id="IPR050186">
    <property type="entry name" value="TPT_transporter"/>
</dbReference>
<dbReference type="GO" id="GO:0005789">
    <property type="term" value="C:endoplasmic reticulum membrane"/>
    <property type="evidence" value="ECO:0007669"/>
    <property type="project" value="UniProtKB-SubCell"/>
</dbReference>
<dbReference type="Proteomes" id="UP000193642">
    <property type="component" value="Unassembled WGS sequence"/>
</dbReference>
<feature type="transmembrane region" description="Helical" evidence="9">
    <location>
        <begin position="297"/>
        <end position="316"/>
    </location>
</feature>
<accession>A0A1Y2C1A3</accession>
<evidence type="ECO:0000256" key="8">
    <source>
        <dbReference type="ARBA" id="ARBA00023329"/>
    </source>
</evidence>
<proteinExistence type="inferred from homology"/>
<comment type="similarity">
    <text evidence="9">Belongs to the TPT transporter family. SLC35D subfamily.</text>
</comment>
<evidence type="ECO:0000256" key="3">
    <source>
        <dbReference type="ARBA" id="ARBA00022597"/>
    </source>
</evidence>
<keyword evidence="8 9" id="KW-0968">Cytoplasmic vesicle</keyword>
<evidence type="ECO:0000256" key="5">
    <source>
        <dbReference type="ARBA" id="ARBA00022989"/>
    </source>
</evidence>
<feature type="transmembrane region" description="Helical" evidence="9">
    <location>
        <begin position="74"/>
        <end position="92"/>
    </location>
</feature>
<dbReference type="EMBL" id="MCGO01000034">
    <property type="protein sequence ID" value="ORY40657.1"/>
    <property type="molecule type" value="Genomic_DNA"/>
</dbReference>
<dbReference type="PANTHER" id="PTHR11132">
    <property type="entry name" value="SOLUTE CARRIER FAMILY 35"/>
    <property type="match status" value="1"/>
</dbReference>
<name>A0A1Y2C1A3_9FUNG</name>
<keyword evidence="12" id="KW-1185">Reference proteome</keyword>
<comment type="function">
    <text evidence="9">Involved in the import of GDP-mannose from the cytoplasm into the Golgi lumen.</text>
</comment>
<evidence type="ECO:0000256" key="4">
    <source>
        <dbReference type="ARBA" id="ARBA00022692"/>
    </source>
</evidence>
<dbReference type="NCBIfam" id="TIGR00803">
    <property type="entry name" value="nst"/>
    <property type="match status" value="1"/>
</dbReference>
<feature type="transmembrane region" description="Helical" evidence="9">
    <location>
        <begin position="271"/>
        <end position="291"/>
    </location>
</feature>